<dbReference type="AlphaFoldDB" id="A0A067MI02"/>
<reference evidence="4" key="1">
    <citation type="journal article" date="2014" name="Proc. Natl. Acad. Sci. U.S.A.">
        <title>Extensive sampling of basidiomycete genomes demonstrates inadequacy of the white-rot/brown-rot paradigm for wood decay fungi.</title>
        <authorList>
            <person name="Riley R."/>
            <person name="Salamov A.A."/>
            <person name="Brown D.W."/>
            <person name="Nagy L.G."/>
            <person name="Floudas D."/>
            <person name="Held B.W."/>
            <person name="Levasseur A."/>
            <person name="Lombard V."/>
            <person name="Morin E."/>
            <person name="Otillar R."/>
            <person name="Lindquist E.A."/>
            <person name="Sun H."/>
            <person name="LaButti K.M."/>
            <person name="Schmutz J."/>
            <person name="Jabbour D."/>
            <person name="Luo H."/>
            <person name="Baker S.E."/>
            <person name="Pisabarro A.G."/>
            <person name="Walton J.D."/>
            <person name="Blanchette R.A."/>
            <person name="Henrissat B."/>
            <person name="Martin F."/>
            <person name="Cullen D."/>
            <person name="Hibbett D.S."/>
            <person name="Grigoriev I.V."/>
        </authorList>
    </citation>
    <scope>NUCLEOTIDE SEQUENCE [LARGE SCALE GENOMIC DNA]</scope>
    <source>
        <strain evidence="4">FD-172 SS1</strain>
    </source>
</reference>
<feature type="chain" id="PRO_5001645607" description="NAD-dependent epimerase/dehydratase domain-containing protein" evidence="1">
    <location>
        <begin position="18"/>
        <end position="326"/>
    </location>
</feature>
<dbReference type="InterPro" id="IPR036291">
    <property type="entry name" value="NAD(P)-bd_dom_sf"/>
</dbReference>
<dbReference type="Proteomes" id="UP000027195">
    <property type="component" value="Unassembled WGS sequence"/>
</dbReference>
<sequence length="326" mass="36042">MPSVFLVGVGFIGGSLLVALKREYPDLEVTALVNSYYDFDAIREAGATPIHADRYSEVATFSENADVVINAASSDDLPLTDAILRGMKSRHDSGRGTGVLIHTSGTMLFSDNVSNGTFDPYARIWDDTKEEDIRALTTSMPHGHVDVPVLKAGDEGYVHTYIVTPSNVYGHQFGPLWRDPVIYRFFVTPSIRRGYSIYVGEGSNVYETIHVNDLIDIYLRVFKLSLEGPPKTNAYQRYFIATARRHSWKDVMTSIGDALYDQGHIKTPGAQSVSFQEAGRLARFMASNCNCLAKRAAELGWAPKEKSYVEAIGLDIEEALAREGSL</sequence>
<dbReference type="OrthoDB" id="2130169at2759"/>
<gene>
    <name evidence="3" type="ORF">BOTBODRAFT_177147</name>
</gene>
<name>A0A067MI02_BOTB1</name>
<evidence type="ECO:0000256" key="1">
    <source>
        <dbReference type="SAM" id="SignalP"/>
    </source>
</evidence>
<dbReference type="GO" id="GO:0004029">
    <property type="term" value="F:aldehyde dehydrogenase (NAD+) activity"/>
    <property type="evidence" value="ECO:0007669"/>
    <property type="project" value="TreeGrafter"/>
</dbReference>
<proteinExistence type="predicted"/>
<dbReference type="EMBL" id="KL198057">
    <property type="protein sequence ID" value="KDQ11527.1"/>
    <property type="molecule type" value="Genomic_DNA"/>
</dbReference>
<accession>A0A067MI02</accession>
<dbReference type="GO" id="GO:0005737">
    <property type="term" value="C:cytoplasm"/>
    <property type="evidence" value="ECO:0007669"/>
    <property type="project" value="TreeGrafter"/>
</dbReference>
<dbReference type="HOGENOM" id="CLU_007383_12_2_1"/>
<dbReference type="PANTHER" id="PTHR48079:SF6">
    <property type="entry name" value="NAD(P)-BINDING DOMAIN-CONTAINING PROTEIN-RELATED"/>
    <property type="match status" value="1"/>
</dbReference>
<evidence type="ECO:0000259" key="2">
    <source>
        <dbReference type="Pfam" id="PF01370"/>
    </source>
</evidence>
<dbReference type="PANTHER" id="PTHR48079">
    <property type="entry name" value="PROTEIN YEEZ"/>
    <property type="match status" value="1"/>
</dbReference>
<protein>
    <recommendedName>
        <fullName evidence="2">NAD-dependent epimerase/dehydratase domain-containing protein</fullName>
    </recommendedName>
</protein>
<dbReference type="InParanoid" id="A0A067MI02"/>
<feature type="domain" description="NAD-dependent epimerase/dehydratase" evidence="2">
    <location>
        <begin position="7"/>
        <end position="224"/>
    </location>
</feature>
<dbReference type="InterPro" id="IPR001509">
    <property type="entry name" value="Epimerase_deHydtase"/>
</dbReference>
<organism evidence="3 4">
    <name type="scientific">Botryobasidium botryosum (strain FD-172 SS1)</name>
    <dbReference type="NCBI Taxonomy" id="930990"/>
    <lineage>
        <taxon>Eukaryota</taxon>
        <taxon>Fungi</taxon>
        <taxon>Dikarya</taxon>
        <taxon>Basidiomycota</taxon>
        <taxon>Agaricomycotina</taxon>
        <taxon>Agaricomycetes</taxon>
        <taxon>Cantharellales</taxon>
        <taxon>Botryobasidiaceae</taxon>
        <taxon>Botryobasidium</taxon>
    </lineage>
</organism>
<evidence type="ECO:0000313" key="4">
    <source>
        <dbReference type="Proteomes" id="UP000027195"/>
    </source>
</evidence>
<evidence type="ECO:0000313" key="3">
    <source>
        <dbReference type="EMBL" id="KDQ11527.1"/>
    </source>
</evidence>
<feature type="signal peptide" evidence="1">
    <location>
        <begin position="1"/>
        <end position="17"/>
    </location>
</feature>
<dbReference type="Gene3D" id="3.40.50.720">
    <property type="entry name" value="NAD(P)-binding Rossmann-like Domain"/>
    <property type="match status" value="1"/>
</dbReference>
<dbReference type="FunCoup" id="A0A067MI02">
    <property type="interactions" value="28"/>
</dbReference>
<dbReference type="SUPFAM" id="SSF51735">
    <property type="entry name" value="NAD(P)-binding Rossmann-fold domains"/>
    <property type="match status" value="1"/>
</dbReference>
<keyword evidence="1" id="KW-0732">Signal</keyword>
<dbReference type="STRING" id="930990.A0A067MI02"/>
<keyword evidence="4" id="KW-1185">Reference proteome</keyword>
<dbReference type="InterPro" id="IPR051783">
    <property type="entry name" value="NAD(P)-dependent_oxidoreduct"/>
</dbReference>
<dbReference type="Pfam" id="PF01370">
    <property type="entry name" value="Epimerase"/>
    <property type="match status" value="1"/>
</dbReference>